<feature type="transmembrane region" description="Helical" evidence="1">
    <location>
        <begin position="321"/>
        <end position="343"/>
    </location>
</feature>
<accession>A0A5B9W3C8</accession>
<evidence type="ECO:0000313" key="3">
    <source>
        <dbReference type="EMBL" id="QEH34744.1"/>
    </source>
</evidence>
<keyword evidence="4" id="KW-1185">Reference proteome</keyword>
<evidence type="ECO:0000256" key="1">
    <source>
        <dbReference type="SAM" id="Phobius"/>
    </source>
</evidence>
<evidence type="ECO:0000256" key="2">
    <source>
        <dbReference type="SAM" id="SignalP"/>
    </source>
</evidence>
<feature type="transmembrane region" description="Helical" evidence="1">
    <location>
        <begin position="234"/>
        <end position="254"/>
    </location>
</feature>
<keyword evidence="1" id="KW-0472">Membrane</keyword>
<feature type="transmembrane region" description="Helical" evidence="1">
    <location>
        <begin position="350"/>
        <end position="369"/>
    </location>
</feature>
<keyword evidence="1" id="KW-1133">Transmembrane helix</keyword>
<proteinExistence type="predicted"/>
<keyword evidence="1" id="KW-0812">Transmembrane</keyword>
<gene>
    <name evidence="3" type="ORF">OJF2_32860</name>
</gene>
<dbReference type="Pfam" id="PF13795">
    <property type="entry name" value="HupE_UreJ_2"/>
    <property type="match status" value="1"/>
</dbReference>
<name>A0A5B9W3C8_9BACT</name>
<dbReference type="KEGG" id="agv:OJF2_32860"/>
<dbReference type="EMBL" id="CP042997">
    <property type="protein sequence ID" value="QEH34744.1"/>
    <property type="molecule type" value="Genomic_DNA"/>
</dbReference>
<feature type="transmembrane region" description="Helical" evidence="1">
    <location>
        <begin position="260"/>
        <end position="280"/>
    </location>
</feature>
<dbReference type="InterPro" id="IPR032809">
    <property type="entry name" value="Put_HupE_UreJ"/>
</dbReference>
<feature type="transmembrane region" description="Helical" evidence="1">
    <location>
        <begin position="287"/>
        <end position="309"/>
    </location>
</feature>
<dbReference type="OrthoDB" id="9808870at2"/>
<organism evidence="3 4">
    <name type="scientific">Aquisphaera giovannonii</name>
    <dbReference type="NCBI Taxonomy" id="406548"/>
    <lineage>
        <taxon>Bacteria</taxon>
        <taxon>Pseudomonadati</taxon>
        <taxon>Planctomycetota</taxon>
        <taxon>Planctomycetia</taxon>
        <taxon>Isosphaerales</taxon>
        <taxon>Isosphaeraceae</taxon>
        <taxon>Aquisphaera</taxon>
    </lineage>
</organism>
<feature type="transmembrane region" description="Helical" evidence="1">
    <location>
        <begin position="389"/>
        <end position="407"/>
    </location>
</feature>
<reference evidence="3 4" key="1">
    <citation type="submission" date="2019-08" db="EMBL/GenBank/DDBJ databases">
        <title>Deep-cultivation of Planctomycetes and their phenomic and genomic characterization uncovers novel biology.</title>
        <authorList>
            <person name="Wiegand S."/>
            <person name="Jogler M."/>
            <person name="Boedeker C."/>
            <person name="Pinto D."/>
            <person name="Vollmers J."/>
            <person name="Rivas-Marin E."/>
            <person name="Kohn T."/>
            <person name="Peeters S.H."/>
            <person name="Heuer A."/>
            <person name="Rast P."/>
            <person name="Oberbeckmann S."/>
            <person name="Bunk B."/>
            <person name="Jeske O."/>
            <person name="Meyerdierks A."/>
            <person name="Storesund J.E."/>
            <person name="Kallscheuer N."/>
            <person name="Luecker S."/>
            <person name="Lage O.M."/>
            <person name="Pohl T."/>
            <person name="Merkel B.J."/>
            <person name="Hornburger P."/>
            <person name="Mueller R.-W."/>
            <person name="Bruemmer F."/>
            <person name="Labrenz M."/>
            <person name="Spormann A.M."/>
            <person name="Op den Camp H."/>
            <person name="Overmann J."/>
            <person name="Amann R."/>
            <person name="Jetten M.S.M."/>
            <person name="Mascher T."/>
            <person name="Medema M.H."/>
            <person name="Devos D.P."/>
            <person name="Kaster A.-K."/>
            <person name="Ovreas L."/>
            <person name="Rohde M."/>
            <person name="Galperin M.Y."/>
            <person name="Jogler C."/>
        </authorList>
    </citation>
    <scope>NUCLEOTIDE SEQUENCE [LARGE SCALE GENOMIC DNA]</scope>
    <source>
        <strain evidence="3 4">OJF2</strain>
    </source>
</reference>
<dbReference type="Proteomes" id="UP000324233">
    <property type="component" value="Chromosome"/>
</dbReference>
<sequence precursor="true">MRRLIPAILLLLTAGPAWGHPMPSSAVVLRLQGGRIDAELTLPICELATGWDRPLPADAVRTVAEHGDDLKPYILSHVRATAPDGRPWAVAVRDLTPVVEKEPDVLVGLTLTPPPGAPADRLTLHYDAIFDRLVTHTAVVTLASDWGRGVIGDEPVLLGTMRDTEPSLEIDRSGGNWLRGFAAMVRLGARHIAEGTDHLLFLLALILPAPLVAEGRRWGGYAGGAAALRRIVKVVTAFTIGHSITLAIGAMGWARLPEPLVESAIALSILVSAVHALVPVFRGREAYIAGGFGLVHGLAFAATLTGFGFDPWTLASGLLGFNLGIEAIQLLVIFVAMPWLVLLARTRAYAAFRVAGGTLTGIAAAAWLAERAVGWPNPIGPAVEGLAGHASWLLAGLALLTVAATAAESAGHAGGRKLTGEPEIIP</sequence>
<feature type="chain" id="PRO_5022847790" description="HupE / UreJ protein" evidence="2">
    <location>
        <begin position="20"/>
        <end position="426"/>
    </location>
</feature>
<feature type="signal peptide" evidence="2">
    <location>
        <begin position="1"/>
        <end position="19"/>
    </location>
</feature>
<dbReference type="RefSeq" id="WP_148594623.1">
    <property type="nucleotide sequence ID" value="NZ_CP042997.1"/>
</dbReference>
<evidence type="ECO:0008006" key="5">
    <source>
        <dbReference type="Google" id="ProtNLM"/>
    </source>
</evidence>
<dbReference type="AlphaFoldDB" id="A0A5B9W3C8"/>
<evidence type="ECO:0000313" key="4">
    <source>
        <dbReference type="Proteomes" id="UP000324233"/>
    </source>
</evidence>
<protein>
    <recommendedName>
        <fullName evidence="5">HupE / UreJ protein</fullName>
    </recommendedName>
</protein>
<keyword evidence="2" id="KW-0732">Signal</keyword>